<dbReference type="Proteomes" id="UP000215405">
    <property type="component" value="Unassembled WGS sequence"/>
</dbReference>
<evidence type="ECO:0000256" key="2">
    <source>
        <dbReference type="SAM" id="MobiDB-lite"/>
    </source>
</evidence>
<feature type="region of interest" description="Disordered" evidence="2">
    <location>
        <begin position="1"/>
        <end position="171"/>
    </location>
</feature>
<keyword evidence="3" id="KW-0472">Membrane</keyword>
<organism evidence="4 5">
    <name type="scientific">Notoacmeibacter marinus</name>
    <dbReference type="NCBI Taxonomy" id="1876515"/>
    <lineage>
        <taxon>Bacteria</taxon>
        <taxon>Pseudomonadati</taxon>
        <taxon>Pseudomonadota</taxon>
        <taxon>Alphaproteobacteria</taxon>
        <taxon>Hyphomicrobiales</taxon>
        <taxon>Notoacmeibacteraceae</taxon>
        <taxon>Notoacmeibacter</taxon>
    </lineage>
</organism>
<keyword evidence="5" id="KW-1185">Reference proteome</keyword>
<name>A0A231V465_9HYPH</name>
<feature type="compositionally biased region" description="Low complexity" evidence="2">
    <location>
        <begin position="579"/>
        <end position="609"/>
    </location>
</feature>
<evidence type="ECO:0000256" key="1">
    <source>
        <dbReference type="SAM" id="Coils"/>
    </source>
</evidence>
<sequence length="638" mass="65569">MAKKPGDRHSAVNRDPVTIDLDGDDVKRLEESETGADGAAAEAAEPTPMQPADTPEQAAADAPTGETPGSGDGDDYALDADPDAGEQAIADDTADLHEAGEVSERPSHETLVDRSHDEPAIADQTVLVEDDSTAKEEEPVSGLDDAPQNESAKAAETARHSAEISSTSAKSGGMGGVTAFLLGALLVALGLGTAVWFGYIPLTDNGQTSGAEIERLQQEIDTLRTDLAALPETTPADGSATEEIGALQVELQQLREAVSSGGAGEEAGLQALSDRIAALENAEPVAASADPGPQQALAAADETITELDRRTTVLQDELSSLRQELEAMAGDRQSTATATDRALGEIGQRIETLSGGVTATRDDVEAANAKLADLDDRIGQVERLADANRAQENVARAIAASALRSAVENGRPYENELQTAQTLGASGAPVEALKPYADVGVKTEEKLAAAVSKVADAMREVATPRSASETTSSLFDQLRESTRSLVKIRRVGDPAGEGPQSAITRFESAVGAGELENALSEYETLSADVKQAGETFADDLRATVKVRANLPEVIAAIGTSSAAPNDASPQPGQTENDGEAAAANEAPEAADTDTAPAATPSEAAAPDAGSDTAPPSSPNEPAKVEPIDPATSGTEQSR</sequence>
<dbReference type="EMBL" id="NBYO01000001">
    <property type="protein sequence ID" value="OXT02366.1"/>
    <property type="molecule type" value="Genomic_DNA"/>
</dbReference>
<feature type="coiled-coil region" evidence="1">
    <location>
        <begin position="357"/>
        <end position="384"/>
    </location>
</feature>
<evidence type="ECO:0000313" key="4">
    <source>
        <dbReference type="EMBL" id="OXT02366.1"/>
    </source>
</evidence>
<feature type="compositionally biased region" description="Basic and acidic residues" evidence="2">
    <location>
        <begin position="1"/>
        <end position="12"/>
    </location>
</feature>
<feature type="compositionally biased region" description="Basic and acidic residues" evidence="2">
    <location>
        <begin position="94"/>
        <end position="119"/>
    </location>
</feature>
<comment type="caution">
    <text evidence="4">The sequence shown here is derived from an EMBL/GenBank/DDBJ whole genome shotgun (WGS) entry which is preliminary data.</text>
</comment>
<keyword evidence="1" id="KW-0175">Coiled coil</keyword>
<feature type="region of interest" description="Disordered" evidence="2">
    <location>
        <begin position="559"/>
        <end position="638"/>
    </location>
</feature>
<feature type="compositionally biased region" description="Acidic residues" evidence="2">
    <location>
        <begin position="72"/>
        <end position="84"/>
    </location>
</feature>
<gene>
    <name evidence="4" type="ORF">B7H23_05550</name>
</gene>
<feature type="compositionally biased region" description="Polar residues" evidence="2">
    <location>
        <begin position="559"/>
        <end position="573"/>
    </location>
</feature>
<dbReference type="AlphaFoldDB" id="A0A231V465"/>
<accession>A0A231V465</accession>
<protein>
    <submittedName>
        <fullName evidence="4">Uncharacterized protein</fullName>
    </submittedName>
</protein>
<evidence type="ECO:0000313" key="5">
    <source>
        <dbReference type="Proteomes" id="UP000215405"/>
    </source>
</evidence>
<evidence type="ECO:0000256" key="3">
    <source>
        <dbReference type="SAM" id="Phobius"/>
    </source>
</evidence>
<keyword evidence="3" id="KW-1133">Transmembrane helix</keyword>
<dbReference type="RefSeq" id="WP_094076322.1">
    <property type="nucleotide sequence ID" value="NZ_NBYO01000001.1"/>
</dbReference>
<reference evidence="5" key="1">
    <citation type="journal article" date="2017" name="Int. J. Syst. Evol. Microbiol.">
        <title>Notoacmeibacter marinus gen. nov., sp. nov., isolated from the gut of a limpet and proposal of Notoacmeibacteraceae fam. nov. in the order Rhizobiales of the class Alphaproteobacteria.</title>
        <authorList>
            <person name="Huang Z."/>
            <person name="Guo F."/>
            <person name="Lai Q."/>
        </authorList>
    </citation>
    <scope>NUCLEOTIDE SEQUENCE [LARGE SCALE GENOMIC DNA]</scope>
    <source>
        <strain evidence="5">XMTR2A4</strain>
    </source>
</reference>
<feature type="compositionally biased region" description="Low complexity" evidence="2">
    <location>
        <begin position="35"/>
        <end position="45"/>
    </location>
</feature>
<proteinExistence type="predicted"/>
<keyword evidence="3" id="KW-0812">Transmembrane</keyword>
<feature type="transmembrane region" description="Helical" evidence="3">
    <location>
        <begin position="177"/>
        <end position="199"/>
    </location>
</feature>